<gene>
    <name evidence="2" type="ORF">ALP32_200147</name>
</gene>
<name>A0A3M5TYM9_9PSED</name>
<accession>A0A3M5TYM9</accession>
<organism evidence="2 3">
    <name type="scientific">Pseudomonas avellanae</name>
    <dbReference type="NCBI Taxonomy" id="46257"/>
    <lineage>
        <taxon>Bacteria</taxon>
        <taxon>Pseudomonadati</taxon>
        <taxon>Pseudomonadota</taxon>
        <taxon>Gammaproteobacteria</taxon>
        <taxon>Pseudomonadales</taxon>
        <taxon>Pseudomonadaceae</taxon>
        <taxon>Pseudomonas</taxon>
    </lineage>
</organism>
<dbReference type="PROSITE" id="PS51257">
    <property type="entry name" value="PROKAR_LIPOPROTEIN"/>
    <property type="match status" value="1"/>
</dbReference>
<sequence length="170" mass="19082">MKCQLLISRAFPAIDKLGSSVLPNCLFGSACSHSDIKKPACGRLLVGDSYLFLINRNRLQQMRPQRSANRQRGKRIICPVQAPHRSTASGALDGAQDTKPHHLCPARIPPKSRTRHNNSIALRRLFSVDHQNIQPRIRIFSLAMSSPLNTSSGYSASLWLRRRRPPLGRR</sequence>
<dbReference type="AlphaFoldDB" id="A0A3M5TYM9"/>
<evidence type="ECO:0000313" key="3">
    <source>
        <dbReference type="Proteomes" id="UP000281514"/>
    </source>
</evidence>
<evidence type="ECO:0000256" key="1">
    <source>
        <dbReference type="SAM" id="MobiDB-lite"/>
    </source>
</evidence>
<feature type="region of interest" description="Disordered" evidence="1">
    <location>
        <begin position="88"/>
        <end position="114"/>
    </location>
</feature>
<dbReference type="EMBL" id="RBTX01000177">
    <property type="protein sequence ID" value="RMU38077.1"/>
    <property type="molecule type" value="Genomic_DNA"/>
</dbReference>
<comment type="caution">
    <text evidence="2">The sequence shown here is derived from an EMBL/GenBank/DDBJ whole genome shotgun (WGS) entry which is preliminary data.</text>
</comment>
<evidence type="ECO:0000313" key="2">
    <source>
        <dbReference type="EMBL" id="RMU38077.1"/>
    </source>
</evidence>
<protein>
    <submittedName>
        <fullName evidence="2">Uncharacterized protein</fullName>
    </submittedName>
</protein>
<proteinExistence type="predicted"/>
<reference evidence="2 3" key="1">
    <citation type="submission" date="2018-08" db="EMBL/GenBank/DDBJ databases">
        <title>Recombination of ecologically and evolutionarily significant loci maintains genetic cohesion in the Pseudomonas syringae species complex.</title>
        <authorList>
            <person name="Dillon M."/>
            <person name="Thakur S."/>
            <person name="Almeida R.N.D."/>
            <person name="Weir B.S."/>
            <person name="Guttman D.S."/>
        </authorList>
    </citation>
    <scope>NUCLEOTIDE SEQUENCE [LARGE SCALE GENOMIC DNA]</scope>
    <source>
        <strain evidence="2 3">ICMP 9749</strain>
    </source>
</reference>
<dbReference type="Proteomes" id="UP000281514">
    <property type="component" value="Unassembled WGS sequence"/>
</dbReference>